<dbReference type="Gene3D" id="2.40.30.170">
    <property type="match status" value="1"/>
</dbReference>
<evidence type="ECO:0000259" key="3">
    <source>
        <dbReference type="Pfam" id="PF25989"/>
    </source>
</evidence>
<sequence>MMPIAAALSACDAPADKVAPPADKPTLTVALTTPARQSLSRTITANGSIAAWQEAIISPEANGLRVQKLLVQEGDVVRQGQPLAEFTRDSVMNDWLLAKADLNEAKAVALNAQADGKRARLLRGVGSLSEQDIQKLLTQEKTAQARLESAKARMAAQQLRLDQTILRAPDDGIISARSAAVGSVPMQSTEMFRLIRQGKFEWRAELSAQQLEQIQPGQKAQIASPGGNTWEGIVRLAAPTVNSTSRRGIAYVDILPSTAKNASPIRPGTYASGTITVGDRQGLTVPQSAVVARDGFHLVFTVDDELHAHPLKVAVGRLVNDQQEILSGLQGAERIVASGGVFLNEGDKVQLANTAEASNSSDPR</sequence>
<dbReference type="Gene3D" id="1.10.287.470">
    <property type="entry name" value="Helix hairpin bin"/>
    <property type="match status" value="1"/>
</dbReference>
<accession>A0A379XY51</accession>
<evidence type="ECO:0000256" key="1">
    <source>
        <dbReference type="ARBA" id="ARBA00009477"/>
    </source>
</evidence>
<dbReference type="InterPro" id="IPR058637">
    <property type="entry name" value="YknX-like_C"/>
</dbReference>
<comment type="similarity">
    <text evidence="1">Belongs to the membrane fusion protein (MFP) (TC 8.A.1) family.</text>
</comment>
<evidence type="ECO:0000313" key="6">
    <source>
        <dbReference type="Proteomes" id="UP000254765"/>
    </source>
</evidence>
<dbReference type="Pfam" id="PF25989">
    <property type="entry name" value="YknX_C"/>
    <property type="match status" value="1"/>
</dbReference>
<evidence type="ECO:0000313" key="4">
    <source>
        <dbReference type="EMBL" id="SUI69952.1"/>
    </source>
</evidence>
<dbReference type="GO" id="GO:0015562">
    <property type="term" value="F:efflux transmembrane transporter activity"/>
    <property type="evidence" value="ECO:0007669"/>
    <property type="project" value="TreeGrafter"/>
</dbReference>
<dbReference type="PANTHER" id="PTHR30469">
    <property type="entry name" value="MULTIDRUG RESISTANCE PROTEIN MDTA"/>
    <property type="match status" value="1"/>
</dbReference>
<dbReference type="AlphaFoldDB" id="A0A379XY51"/>
<reference evidence="5 7" key="2">
    <citation type="submission" date="2019-07" db="EMBL/GenBank/DDBJ databases">
        <title>Serratia strains were isolated from fresh produce.</title>
        <authorList>
            <person name="Cho G.-S."/>
            <person name="Stein M."/>
            <person name="Lee W."/>
            <person name="Suh S.H."/>
            <person name="Franz C.M.A.P."/>
        </authorList>
    </citation>
    <scope>NUCLEOTIDE SEQUENCE [LARGE SCALE GENOMIC DNA]</scope>
    <source>
        <strain evidence="5 7">S16</strain>
    </source>
</reference>
<dbReference type="RefSeq" id="WP_033640634.1">
    <property type="nucleotide sequence ID" value="NZ_JAIBLM010000012.1"/>
</dbReference>
<dbReference type="InterPro" id="IPR006143">
    <property type="entry name" value="RND_pump_MFP"/>
</dbReference>
<dbReference type="GO" id="GO:1990281">
    <property type="term" value="C:efflux pump complex"/>
    <property type="evidence" value="ECO:0007669"/>
    <property type="project" value="TreeGrafter"/>
</dbReference>
<gene>
    <name evidence="4" type="primary">mdtE_2</name>
    <name evidence="5" type="ORF">FOT62_02495</name>
    <name evidence="4" type="ORF">NCTC10211_04445</name>
</gene>
<evidence type="ECO:0000313" key="5">
    <source>
        <dbReference type="EMBL" id="TXE35873.1"/>
    </source>
</evidence>
<keyword evidence="2" id="KW-0175">Coiled coil</keyword>
<reference evidence="4 6" key="1">
    <citation type="submission" date="2018-06" db="EMBL/GenBank/DDBJ databases">
        <authorList>
            <consortium name="Pathogen Informatics"/>
            <person name="Doyle S."/>
        </authorList>
    </citation>
    <scope>NUCLEOTIDE SEQUENCE [LARGE SCALE GENOMIC DNA]</scope>
    <source>
        <strain evidence="4 6">NCTC10211</strain>
    </source>
</reference>
<dbReference type="EMBL" id="UGYK01000002">
    <property type="protein sequence ID" value="SUI69952.1"/>
    <property type="molecule type" value="Genomic_DNA"/>
</dbReference>
<name>A0A379XY51_SERMA</name>
<dbReference type="SUPFAM" id="SSF111369">
    <property type="entry name" value="HlyD-like secretion proteins"/>
    <property type="match status" value="1"/>
</dbReference>
<dbReference type="Proteomes" id="UP000321126">
    <property type="component" value="Unassembled WGS sequence"/>
</dbReference>
<evidence type="ECO:0000256" key="2">
    <source>
        <dbReference type="SAM" id="Coils"/>
    </source>
</evidence>
<accession>A0A5C7CIB3</accession>
<dbReference type="Gene3D" id="2.40.50.100">
    <property type="match status" value="1"/>
</dbReference>
<proteinExistence type="inferred from homology"/>
<organism evidence="4 6">
    <name type="scientific">Serratia marcescens</name>
    <dbReference type="NCBI Taxonomy" id="615"/>
    <lineage>
        <taxon>Bacteria</taxon>
        <taxon>Pseudomonadati</taxon>
        <taxon>Pseudomonadota</taxon>
        <taxon>Gammaproteobacteria</taxon>
        <taxon>Enterobacterales</taxon>
        <taxon>Yersiniaceae</taxon>
        <taxon>Serratia</taxon>
    </lineage>
</organism>
<protein>
    <submittedName>
        <fullName evidence="5">Efflux RND transporter periplasmic adaptor subunit</fullName>
    </submittedName>
    <submittedName>
        <fullName evidence="4">Multidrug resistance protein MdtE</fullName>
    </submittedName>
</protein>
<dbReference type="EMBL" id="VOUQ01000002">
    <property type="protein sequence ID" value="TXE35873.1"/>
    <property type="molecule type" value="Genomic_DNA"/>
</dbReference>
<dbReference type="PANTHER" id="PTHR30469:SF15">
    <property type="entry name" value="HLYD FAMILY OF SECRETION PROTEINS"/>
    <property type="match status" value="1"/>
</dbReference>
<evidence type="ECO:0000313" key="7">
    <source>
        <dbReference type="Proteomes" id="UP000321126"/>
    </source>
</evidence>
<feature type="domain" description="YknX-like C-terminal permuted SH3-like" evidence="3">
    <location>
        <begin position="282"/>
        <end position="350"/>
    </location>
</feature>
<dbReference type="Gene3D" id="2.40.420.20">
    <property type="match status" value="1"/>
</dbReference>
<feature type="coiled-coil region" evidence="2">
    <location>
        <begin position="133"/>
        <end position="160"/>
    </location>
</feature>
<dbReference type="NCBIfam" id="TIGR01730">
    <property type="entry name" value="RND_mfp"/>
    <property type="match status" value="1"/>
</dbReference>
<dbReference type="Proteomes" id="UP000254765">
    <property type="component" value="Unassembled WGS sequence"/>
</dbReference>